<dbReference type="Pfam" id="PF00083">
    <property type="entry name" value="Sugar_tr"/>
    <property type="match status" value="1"/>
</dbReference>
<keyword evidence="6 8" id="KW-0472">Membrane</keyword>
<evidence type="ECO:0000256" key="7">
    <source>
        <dbReference type="RuleBase" id="RU003346"/>
    </source>
</evidence>
<feature type="transmembrane region" description="Helical" evidence="8">
    <location>
        <begin position="51"/>
        <end position="72"/>
    </location>
</feature>
<dbReference type="PRINTS" id="PR00171">
    <property type="entry name" value="SUGRTRNSPORT"/>
</dbReference>
<proteinExistence type="inferred from homology"/>
<evidence type="ECO:0000313" key="10">
    <source>
        <dbReference type="EMBL" id="KAK5957593.1"/>
    </source>
</evidence>
<dbReference type="GO" id="GO:0016020">
    <property type="term" value="C:membrane"/>
    <property type="evidence" value="ECO:0007669"/>
    <property type="project" value="UniProtKB-SubCell"/>
</dbReference>
<reference evidence="10 11" key="1">
    <citation type="submission" date="2022-12" db="EMBL/GenBank/DDBJ databases">
        <title>Genomic features and morphological characterization of a novel Knufia sp. strain isolated from spacecraft assembly facility.</title>
        <authorList>
            <person name="Teixeira M."/>
            <person name="Chander A.M."/>
            <person name="Stajich J.E."/>
            <person name="Venkateswaran K."/>
        </authorList>
    </citation>
    <scope>NUCLEOTIDE SEQUENCE [LARGE SCALE GENOMIC DNA]</scope>
    <source>
        <strain evidence="10 11">FJI-L2-BK-P2</strain>
    </source>
</reference>
<dbReference type="PROSITE" id="PS50850">
    <property type="entry name" value="MFS"/>
    <property type="match status" value="1"/>
</dbReference>
<feature type="transmembrane region" description="Helical" evidence="8">
    <location>
        <begin position="327"/>
        <end position="346"/>
    </location>
</feature>
<feature type="transmembrane region" description="Helical" evidence="8">
    <location>
        <begin position="374"/>
        <end position="396"/>
    </location>
</feature>
<feature type="domain" description="Major facilitator superfamily (MFS) profile" evidence="9">
    <location>
        <begin position="15"/>
        <end position="462"/>
    </location>
</feature>
<dbReference type="NCBIfam" id="TIGR00879">
    <property type="entry name" value="SP"/>
    <property type="match status" value="1"/>
</dbReference>
<feature type="transmembrane region" description="Helical" evidence="8">
    <location>
        <begin position="142"/>
        <end position="163"/>
    </location>
</feature>
<dbReference type="InterPro" id="IPR003663">
    <property type="entry name" value="Sugar/inositol_transpt"/>
</dbReference>
<dbReference type="InterPro" id="IPR005829">
    <property type="entry name" value="Sugar_transporter_CS"/>
</dbReference>
<protein>
    <recommendedName>
        <fullName evidence="9">Major facilitator superfamily (MFS) profile domain-containing protein</fullName>
    </recommendedName>
</protein>
<name>A0AAN8ES08_9EURO</name>
<feature type="transmembrane region" description="Helical" evidence="8">
    <location>
        <begin position="435"/>
        <end position="456"/>
    </location>
</feature>
<dbReference type="Gene3D" id="1.20.1250.20">
    <property type="entry name" value="MFS general substrate transporter like domains"/>
    <property type="match status" value="1"/>
</dbReference>
<feature type="transmembrane region" description="Helical" evidence="8">
    <location>
        <begin position="278"/>
        <end position="296"/>
    </location>
</feature>
<feature type="transmembrane region" description="Helical" evidence="8">
    <location>
        <begin position="175"/>
        <end position="194"/>
    </location>
</feature>
<feature type="transmembrane region" description="Helical" evidence="8">
    <location>
        <begin position="84"/>
        <end position="102"/>
    </location>
</feature>
<keyword evidence="11" id="KW-1185">Reference proteome</keyword>
<dbReference type="SUPFAM" id="SSF103473">
    <property type="entry name" value="MFS general substrate transporter"/>
    <property type="match status" value="1"/>
</dbReference>
<dbReference type="InterPro" id="IPR050360">
    <property type="entry name" value="MFS_Sugar_Transporters"/>
</dbReference>
<comment type="subcellular location">
    <subcellularLocation>
        <location evidence="1">Membrane</location>
        <topology evidence="1">Multi-pass membrane protein</topology>
    </subcellularLocation>
</comment>
<accession>A0AAN8ES08</accession>
<dbReference type="InterPro" id="IPR036259">
    <property type="entry name" value="MFS_trans_sf"/>
</dbReference>
<dbReference type="PANTHER" id="PTHR48022:SF47">
    <property type="entry name" value="MAJOR FACILITATOR SUPERFAMILY (MFS) PROFILE DOMAIN-CONTAINING PROTEIN"/>
    <property type="match status" value="1"/>
</dbReference>
<feature type="transmembrane region" description="Helical" evidence="8">
    <location>
        <begin position="302"/>
        <end position="320"/>
    </location>
</feature>
<evidence type="ECO:0000256" key="6">
    <source>
        <dbReference type="ARBA" id="ARBA00023136"/>
    </source>
</evidence>
<dbReference type="Proteomes" id="UP001316803">
    <property type="component" value="Unassembled WGS sequence"/>
</dbReference>
<dbReference type="FunFam" id="1.20.1250.20:FF:000026">
    <property type="entry name" value="MFS quinate transporter QutD"/>
    <property type="match status" value="1"/>
</dbReference>
<keyword evidence="5 8" id="KW-1133">Transmembrane helix</keyword>
<gene>
    <name evidence="10" type="ORF">OHC33_000780</name>
</gene>
<dbReference type="GO" id="GO:0005351">
    <property type="term" value="F:carbohydrate:proton symporter activity"/>
    <property type="evidence" value="ECO:0007669"/>
    <property type="project" value="TreeGrafter"/>
</dbReference>
<keyword evidence="4 8" id="KW-0812">Transmembrane</keyword>
<comment type="similarity">
    <text evidence="2 7">Belongs to the major facilitator superfamily. Sugar transporter (TC 2.A.1.1) family.</text>
</comment>
<evidence type="ECO:0000256" key="2">
    <source>
        <dbReference type="ARBA" id="ARBA00010992"/>
    </source>
</evidence>
<evidence type="ECO:0000256" key="1">
    <source>
        <dbReference type="ARBA" id="ARBA00004141"/>
    </source>
</evidence>
<dbReference type="PROSITE" id="PS00217">
    <property type="entry name" value="SUGAR_TRANSPORT_2"/>
    <property type="match status" value="1"/>
</dbReference>
<evidence type="ECO:0000256" key="5">
    <source>
        <dbReference type="ARBA" id="ARBA00022989"/>
    </source>
</evidence>
<evidence type="ECO:0000259" key="9">
    <source>
        <dbReference type="PROSITE" id="PS50850"/>
    </source>
</evidence>
<dbReference type="InterPro" id="IPR005828">
    <property type="entry name" value="MFS_sugar_transport-like"/>
</dbReference>
<keyword evidence="3 7" id="KW-0813">Transport</keyword>
<feature type="transmembrane region" description="Helical" evidence="8">
    <location>
        <begin position="12"/>
        <end position="39"/>
    </location>
</feature>
<organism evidence="10 11">
    <name type="scientific">Knufia fluminis</name>
    <dbReference type="NCBI Taxonomy" id="191047"/>
    <lineage>
        <taxon>Eukaryota</taxon>
        <taxon>Fungi</taxon>
        <taxon>Dikarya</taxon>
        <taxon>Ascomycota</taxon>
        <taxon>Pezizomycotina</taxon>
        <taxon>Eurotiomycetes</taxon>
        <taxon>Chaetothyriomycetidae</taxon>
        <taxon>Chaetothyriales</taxon>
        <taxon>Trichomeriaceae</taxon>
        <taxon>Knufia</taxon>
    </lineage>
</organism>
<dbReference type="PANTHER" id="PTHR48022">
    <property type="entry name" value="PLASTIDIC GLUCOSE TRANSPORTER 4"/>
    <property type="match status" value="1"/>
</dbReference>
<comment type="caution">
    <text evidence="10">The sequence shown here is derived from an EMBL/GenBank/DDBJ whole genome shotgun (WGS) entry which is preliminary data.</text>
</comment>
<feature type="transmembrane region" description="Helical" evidence="8">
    <location>
        <begin position="408"/>
        <end position="429"/>
    </location>
</feature>
<evidence type="ECO:0000256" key="8">
    <source>
        <dbReference type="SAM" id="Phobius"/>
    </source>
</evidence>
<feature type="transmembrane region" description="Helical" evidence="8">
    <location>
        <begin position="108"/>
        <end position="130"/>
    </location>
</feature>
<evidence type="ECO:0000313" key="11">
    <source>
        <dbReference type="Proteomes" id="UP001316803"/>
    </source>
</evidence>
<evidence type="ECO:0000256" key="4">
    <source>
        <dbReference type="ARBA" id="ARBA00022692"/>
    </source>
</evidence>
<dbReference type="AlphaFoldDB" id="A0AAN8ES08"/>
<sequence length="533" mass="58030">MKLPTFPKVYNTYFVAFVATVGGMLFGFDISSMSAIILSDQYNDFFNTPSGITQGAIGSSLAAGSVLGSLIGGPVSNRIGRRNSIMFAALWWLVGTAVQTGTTGVGSLIAGRILNGVTVGITSSQVPVYLAEIARKEKRGSLVIIQQLAIEWGILIMYFIGYGCTFIPGPASFRTAWGIQFVPCVLMVIGLPFLPESPRWLAKVDRVEEAIDILSRVHANGNRNDPEVVAEWEDITQTLALERQAPASWRKFVYNGMWKRTIAGFTVQMWQQNSGANVMTYYVVYIFSMAGLSGNINLIASGVQYALFIIFTTVMFFYIDRTGRRPLLIYGALAMGACHFVVGGLLSAGENVPGGVGGNPNIPIRLTGPKANTVIAFCYLLIIVYALTLAPVAWIYAAEIWSLETRAVGMSIAALGNWLFNFALGLYIPPGFQNIKYGMFIVFGAMCVLAAIQFYFTYPETCNKSLEEIEEMFSPTGPHAWHTKPGGSRLDVLREQAREKQYTVDDVATGRTGSIAASINAKNATATENVEKV</sequence>
<evidence type="ECO:0000256" key="3">
    <source>
        <dbReference type="ARBA" id="ARBA00022448"/>
    </source>
</evidence>
<dbReference type="InterPro" id="IPR020846">
    <property type="entry name" value="MFS_dom"/>
</dbReference>
<dbReference type="EMBL" id="JAKLMC020000002">
    <property type="protein sequence ID" value="KAK5957593.1"/>
    <property type="molecule type" value="Genomic_DNA"/>
</dbReference>